<dbReference type="VEuPathDB" id="MicrosporidiaDB:CWI39_1421p0020"/>
<evidence type="ECO:0000256" key="1">
    <source>
        <dbReference type="SAM" id="MobiDB-lite"/>
    </source>
</evidence>
<evidence type="ECO:0000313" key="3">
    <source>
        <dbReference type="Proteomes" id="UP000291404"/>
    </source>
</evidence>
<feature type="compositionally biased region" description="Polar residues" evidence="1">
    <location>
        <begin position="195"/>
        <end position="204"/>
    </location>
</feature>
<feature type="region of interest" description="Disordered" evidence="1">
    <location>
        <begin position="195"/>
        <end position="215"/>
    </location>
</feature>
<dbReference type="AlphaFoldDB" id="A0A4Q9LHF6"/>
<reference evidence="2 3" key="1">
    <citation type="submission" date="2017-12" db="EMBL/GenBank/DDBJ databases">
        <authorList>
            <person name="Pombert J.-F."/>
            <person name="Haag K.L."/>
            <person name="Ebert D."/>
        </authorList>
    </citation>
    <scope>NUCLEOTIDE SEQUENCE [LARGE SCALE GENOMIC DNA]</scope>
    <source>
        <strain evidence="2">BE-OM-2</strain>
    </source>
</reference>
<proteinExistence type="predicted"/>
<dbReference type="EMBL" id="PITI01000258">
    <property type="protein sequence ID" value="TBU07559.1"/>
    <property type="molecule type" value="Genomic_DNA"/>
</dbReference>
<feature type="compositionally biased region" description="Basic and acidic residues" evidence="1">
    <location>
        <begin position="205"/>
        <end position="215"/>
    </location>
</feature>
<organism evidence="2 3">
    <name type="scientific">Hamiltosporidium magnivora</name>
    <dbReference type="NCBI Taxonomy" id="148818"/>
    <lineage>
        <taxon>Eukaryota</taxon>
        <taxon>Fungi</taxon>
        <taxon>Fungi incertae sedis</taxon>
        <taxon>Microsporidia</taxon>
        <taxon>Dubosqiidae</taxon>
        <taxon>Hamiltosporidium</taxon>
    </lineage>
</organism>
<protein>
    <submittedName>
        <fullName evidence="2">Uncharacterized protein</fullName>
    </submittedName>
</protein>
<sequence length="336" mass="39982">MIFYYLISVFTTIINRKIILDYSIIDEINCNKNINTLNINNIGDAYLIYCGISKREYKYKKSEKNVWCEYCEGMKNIEENNVHFVMAIPNYVFEGSKFVFRFYSLVSTHISEYNVLICWGNSVKNLKYTSLKPNNSLKYDSIIVLNKPFIFVKKLRVEVRKNGFLNFFKKIFPRVKPYTVICRYEIENISRNGDSINQNVNTSEKQQKNDKKTSKFREDFSLADPRHILQSFKIYTKEKLNFYDEYGIMHRMKYNDDNTIVLTPRYFLHPGFSTSFNISWQCKDIKEMLNNMPFLKSCSKDCKIKFKNGWFENNYEYVGCIENSINDAINQQKIKI</sequence>
<gene>
    <name evidence="2" type="ORF">CWI36_0258p0040</name>
</gene>
<keyword evidence="3" id="KW-1185">Reference proteome</keyword>
<dbReference type="VEuPathDB" id="MicrosporidiaDB:CWI36_0258p0040"/>
<accession>A0A4Q9LHF6</accession>
<evidence type="ECO:0000313" key="2">
    <source>
        <dbReference type="EMBL" id="TBU07559.1"/>
    </source>
</evidence>
<dbReference type="Proteomes" id="UP000291404">
    <property type="component" value="Unassembled WGS sequence"/>
</dbReference>
<comment type="caution">
    <text evidence="2">The sequence shown here is derived from an EMBL/GenBank/DDBJ whole genome shotgun (WGS) entry which is preliminary data.</text>
</comment>
<name>A0A4Q9LHF6_9MICR</name>